<protein>
    <submittedName>
        <fullName evidence="1">Uncharacterized protein</fullName>
    </submittedName>
</protein>
<name>A0A8E7EJM7_9EURY</name>
<organism evidence="1 2">
    <name type="scientific">Methanospirillum purgamenti</name>
    <dbReference type="NCBI Taxonomy" id="2834276"/>
    <lineage>
        <taxon>Archaea</taxon>
        <taxon>Methanobacteriati</taxon>
        <taxon>Methanobacteriota</taxon>
        <taxon>Stenosarchaea group</taxon>
        <taxon>Methanomicrobia</taxon>
        <taxon>Methanomicrobiales</taxon>
        <taxon>Methanospirillaceae</taxon>
        <taxon>Methanospirillum</taxon>
    </lineage>
</organism>
<evidence type="ECO:0000313" key="2">
    <source>
        <dbReference type="Proteomes" id="UP000680656"/>
    </source>
</evidence>
<gene>
    <name evidence="1" type="ORF">KHC33_15990</name>
</gene>
<accession>A0A8E7EJM7</accession>
<reference evidence="1 2" key="1">
    <citation type="submission" date="2021-05" db="EMBL/GenBank/DDBJ databases">
        <title>A novel Methanospirillum isolate from a pyrite-forming mixed culture.</title>
        <authorList>
            <person name="Bunk B."/>
            <person name="Sproer C."/>
            <person name="Spring S."/>
            <person name="Pester M."/>
        </authorList>
    </citation>
    <scope>NUCLEOTIDE SEQUENCE [LARGE SCALE GENOMIC DNA]</scope>
    <source>
        <strain evidence="1 2">J.3.6.1-F.2.7.3</strain>
    </source>
</reference>
<proteinExistence type="predicted"/>
<dbReference type="Proteomes" id="UP000680656">
    <property type="component" value="Chromosome"/>
</dbReference>
<dbReference type="AlphaFoldDB" id="A0A8E7EJM7"/>
<sequence length="74" mass="8102">MITQLCSRLDCINVHLTRQAEVKGGLIRSLGPSPGKIGKNDVADLIAKAYVIAPEYISRLVHGNLEKESLDEKD</sequence>
<dbReference type="EMBL" id="CP075546">
    <property type="protein sequence ID" value="QVV88786.1"/>
    <property type="molecule type" value="Genomic_DNA"/>
</dbReference>
<dbReference type="KEGG" id="mrtj:KHC33_15990"/>
<keyword evidence="2" id="KW-1185">Reference proteome</keyword>
<dbReference type="RefSeq" id="WP_214419589.1">
    <property type="nucleotide sequence ID" value="NZ_CP075546.1"/>
</dbReference>
<dbReference type="GeneID" id="65098716"/>
<evidence type="ECO:0000313" key="1">
    <source>
        <dbReference type="EMBL" id="QVV88786.1"/>
    </source>
</evidence>